<dbReference type="InterPro" id="IPR035945">
    <property type="entry name" value="YhaI-like_sf"/>
</dbReference>
<dbReference type="Pfam" id="PF08963">
    <property type="entry name" value="DUF1878"/>
    <property type="match status" value="1"/>
</dbReference>
<keyword evidence="2" id="KW-1185">Reference proteome</keyword>
<protein>
    <submittedName>
        <fullName evidence="1">DUF1878 family protein</fullName>
    </submittedName>
</protein>
<dbReference type="RefSeq" id="WP_213122854.1">
    <property type="nucleotide sequence ID" value="NZ_JAGYPG010000001.1"/>
</dbReference>
<evidence type="ECO:0000313" key="1">
    <source>
        <dbReference type="EMBL" id="MBS4193550.1"/>
    </source>
</evidence>
<comment type="caution">
    <text evidence="1">The sequence shown here is derived from an EMBL/GenBank/DDBJ whole genome shotgun (WGS) entry which is preliminary data.</text>
</comment>
<accession>A0A942YFQ1</accession>
<gene>
    <name evidence="1" type="ORF">KHA97_00515</name>
</gene>
<organism evidence="1 2">
    <name type="scientific">Lederbergia citri</name>
    <dbReference type="NCBI Taxonomy" id="2833580"/>
    <lineage>
        <taxon>Bacteria</taxon>
        <taxon>Bacillati</taxon>
        <taxon>Bacillota</taxon>
        <taxon>Bacilli</taxon>
        <taxon>Bacillales</taxon>
        <taxon>Bacillaceae</taxon>
        <taxon>Lederbergia</taxon>
    </lineage>
</organism>
<name>A0A942YFQ1_9BACI</name>
<reference evidence="1 2" key="1">
    <citation type="submission" date="2021-05" db="EMBL/GenBank/DDBJ databases">
        <title>Novel Bacillus species.</title>
        <authorList>
            <person name="Liu G."/>
        </authorList>
    </citation>
    <scope>NUCLEOTIDE SEQUENCE [LARGE SCALE GENOMIC DNA]</scope>
    <source>
        <strain evidence="2">FJAT-49780</strain>
    </source>
</reference>
<dbReference type="EMBL" id="JAGYPG010000001">
    <property type="protein sequence ID" value="MBS4193550.1"/>
    <property type="molecule type" value="Genomic_DNA"/>
</dbReference>
<sequence>MDKLLAKIERLEFHQKLLLGMIRSEGHEFDRLIIENNLDEKEVREFYSLCEYVSKEMEEQKAEKFVFYTPLFNEFIEKLNPKLDPSEVIHACLKQKIYIDLMKVFQKNL</sequence>
<proteinExistence type="predicted"/>
<dbReference type="SUPFAM" id="SSF109915">
    <property type="entry name" value="Hypothetical protein YhaI"/>
    <property type="match status" value="1"/>
</dbReference>
<dbReference type="InterPro" id="IPR015058">
    <property type="entry name" value="DUF1878"/>
</dbReference>
<dbReference type="Proteomes" id="UP000681414">
    <property type="component" value="Unassembled WGS sequence"/>
</dbReference>
<evidence type="ECO:0000313" key="2">
    <source>
        <dbReference type="Proteomes" id="UP000681414"/>
    </source>
</evidence>
<dbReference type="Gene3D" id="1.10.3750.10">
    <property type="entry name" value="YhaI-like"/>
    <property type="match status" value="1"/>
</dbReference>
<dbReference type="AlphaFoldDB" id="A0A942YFQ1"/>